<keyword evidence="7" id="KW-0869">Chloride channel</keyword>
<evidence type="ECO:0000256" key="9">
    <source>
        <dbReference type="ARBA" id="ARBA00023303"/>
    </source>
</evidence>
<feature type="transmembrane region" description="Helical" evidence="10">
    <location>
        <begin position="246"/>
        <end position="266"/>
    </location>
</feature>
<keyword evidence="5" id="KW-0406">Ion transport</keyword>
<feature type="transmembrane region" description="Helical" evidence="10">
    <location>
        <begin position="178"/>
        <end position="197"/>
    </location>
</feature>
<reference evidence="12" key="1">
    <citation type="submission" date="2018-11" db="EMBL/GenBank/DDBJ databases">
        <title>Chitinophaga lutea sp.nov., isolate from arsenic contaminated soil.</title>
        <authorList>
            <person name="Zong Y."/>
        </authorList>
    </citation>
    <scope>NUCLEOTIDE SEQUENCE [LARGE SCALE GENOMIC DNA]</scope>
    <source>
        <strain evidence="12">YLT18</strain>
    </source>
</reference>
<evidence type="ECO:0000256" key="6">
    <source>
        <dbReference type="ARBA" id="ARBA00023136"/>
    </source>
</evidence>
<organism evidence="11 12">
    <name type="scientific">Chitinophaga barathri</name>
    <dbReference type="NCBI Taxonomy" id="1647451"/>
    <lineage>
        <taxon>Bacteria</taxon>
        <taxon>Pseudomonadati</taxon>
        <taxon>Bacteroidota</taxon>
        <taxon>Chitinophagia</taxon>
        <taxon>Chitinophagales</taxon>
        <taxon>Chitinophagaceae</taxon>
        <taxon>Chitinophaga</taxon>
    </lineage>
</organism>
<accession>A0A3N4MEF6</accession>
<evidence type="ECO:0000256" key="3">
    <source>
        <dbReference type="ARBA" id="ARBA00022692"/>
    </source>
</evidence>
<evidence type="ECO:0000313" key="11">
    <source>
        <dbReference type="EMBL" id="RPD40366.1"/>
    </source>
</evidence>
<name>A0A3N4MEF6_9BACT</name>
<evidence type="ECO:0000256" key="2">
    <source>
        <dbReference type="ARBA" id="ARBA00022448"/>
    </source>
</evidence>
<dbReference type="PANTHER" id="PTHR43427">
    <property type="entry name" value="CHLORIDE CHANNEL PROTEIN CLC-E"/>
    <property type="match status" value="1"/>
</dbReference>
<evidence type="ECO:0000256" key="1">
    <source>
        <dbReference type="ARBA" id="ARBA00004141"/>
    </source>
</evidence>
<dbReference type="Pfam" id="PF00654">
    <property type="entry name" value="Voltage_CLC"/>
    <property type="match status" value="1"/>
</dbReference>
<feature type="transmembrane region" description="Helical" evidence="10">
    <location>
        <begin position="84"/>
        <end position="111"/>
    </location>
</feature>
<dbReference type="SUPFAM" id="SSF81340">
    <property type="entry name" value="Clc chloride channel"/>
    <property type="match status" value="1"/>
</dbReference>
<evidence type="ECO:0000256" key="8">
    <source>
        <dbReference type="ARBA" id="ARBA00023214"/>
    </source>
</evidence>
<dbReference type="InterPro" id="IPR050368">
    <property type="entry name" value="ClC-type_chloride_channel"/>
</dbReference>
<feature type="transmembrane region" description="Helical" evidence="10">
    <location>
        <begin position="278"/>
        <end position="303"/>
    </location>
</feature>
<feature type="transmembrane region" description="Helical" evidence="10">
    <location>
        <begin position="218"/>
        <end position="240"/>
    </location>
</feature>
<dbReference type="Gene3D" id="1.10.3080.10">
    <property type="entry name" value="Clc chloride channel"/>
    <property type="match status" value="1"/>
</dbReference>
<feature type="transmembrane region" description="Helical" evidence="10">
    <location>
        <begin position="117"/>
        <end position="140"/>
    </location>
</feature>
<dbReference type="InterPro" id="IPR001807">
    <property type="entry name" value="ClC"/>
</dbReference>
<dbReference type="CDD" id="cd00400">
    <property type="entry name" value="Voltage_gated_ClC"/>
    <property type="match status" value="1"/>
</dbReference>
<dbReference type="Proteomes" id="UP000279089">
    <property type="component" value="Unassembled WGS sequence"/>
</dbReference>
<gene>
    <name evidence="11" type="ORF">EG028_13720</name>
</gene>
<dbReference type="AlphaFoldDB" id="A0A3N4MEF6"/>
<evidence type="ECO:0000313" key="12">
    <source>
        <dbReference type="Proteomes" id="UP000279089"/>
    </source>
</evidence>
<dbReference type="RefSeq" id="WP_120517316.1">
    <property type="nucleotide sequence ID" value="NZ_QXZY01000008.1"/>
</dbReference>
<keyword evidence="2" id="KW-0813">Transport</keyword>
<keyword evidence="6 10" id="KW-0472">Membrane</keyword>
<keyword evidence="9" id="KW-0407">Ion channel</keyword>
<proteinExistence type="predicted"/>
<feature type="transmembrane region" description="Helical" evidence="10">
    <location>
        <begin position="49"/>
        <end position="72"/>
    </location>
</feature>
<comment type="subcellular location">
    <subcellularLocation>
        <location evidence="1">Membrane</location>
        <topology evidence="1">Multi-pass membrane protein</topology>
    </subcellularLocation>
</comment>
<keyword evidence="4 10" id="KW-1133">Transmembrane helix</keyword>
<protein>
    <submittedName>
        <fullName evidence="11">Chloride channel protein</fullName>
    </submittedName>
</protein>
<dbReference type="PANTHER" id="PTHR43427:SF6">
    <property type="entry name" value="CHLORIDE CHANNEL PROTEIN CLC-E"/>
    <property type="match status" value="1"/>
</dbReference>
<dbReference type="InterPro" id="IPR014743">
    <property type="entry name" value="Cl-channel_core"/>
</dbReference>
<feature type="transmembrane region" description="Helical" evidence="10">
    <location>
        <begin position="152"/>
        <end position="172"/>
    </location>
</feature>
<keyword evidence="12" id="KW-1185">Reference proteome</keyword>
<evidence type="ECO:0000256" key="10">
    <source>
        <dbReference type="SAM" id="Phobius"/>
    </source>
</evidence>
<evidence type="ECO:0000256" key="7">
    <source>
        <dbReference type="ARBA" id="ARBA00023173"/>
    </source>
</evidence>
<sequence length="333" mass="34625">MLLEGFLLLEKFVTNIVPGIWLLPVVMAGALLSWWLGEKGFPGKVAAQLVYSVTGMPLGPEGIILKLAGILRTGSSFTEAEKEVLMVSAMAAGIAAWFGTPLAAAALIYFAVTRSRIGYVLLAAFTGAALHYAWFGLPAYAPQPVPGVEATAVYILLGLLTGILAALTVRAVQGLNMISGRYLTIAAVLLVGVLVLFKPVLFGPGIAVGRQVLMMKEVTLLLLINIGTYKLITVIAAAGARIPGGIITPVMAVGAASGLLLALWLQSIFSTVPLDPKLAAVVGVAALLGGVTRLPLLAVLFALEISLQPAAIVPVLFATAASYAVSTVFLRRL</sequence>
<feature type="transmembrane region" description="Helical" evidence="10">
    <location>
        <begin position="309"/>
        <end position="330"/>
    </location>
</feature>
<evidence type="ECO:0000256" key="5">
    <source>
        <dbReference type="ARBA" id="ARBA00023065"/>
    </source>
</evidence>
<keyword evidence="3 10" id="KW-0812">Transmembrane</keyword>
<dbReference type="GO" id="GO:0034707">
    <property type="term" value="C:chloride channel complex"/>
    <property type="evidence" value="ECO:0007669"/>
    <property type="project" value="UniProtKB-KW"/>
</dbReference>
<evidence type="ECO:0000256" key="4">
    <source>
        <dbReference type="ARBA" id="ARBA00022989"/>
    </source>
</evidence>
<comment type="caution">
    <text evidence="11">The sequence shown here is derived from an EMBL/GenBank/DDBJ whole genome shotgun (WGS) entry which is preliminary data.</text>
</comment>
<keyword evidence="8" id="KW-0868">Chloride</keyword>
<dbReference type="GO" id="GO:0005254">
    <property type="term" value="F:chloride channel activity"/>
    <property type="evidence" value="ECO:0007669"/>
    <property type="project" value="UniProtKB-KW"/>
</dbReference>
<dbReference type="EMBL" id="RMBX01000007">
    <property type="protein sequence ID" value="RPD40366.1"/>
    <property type="molecule type" value="Genomic_DNA"/>
</dbReference>
<feature type="transmembrane region" description="Helical" evidence="10">
    <location>
        <begin position="12"/>
        <end position="37"/>
    </location>
</feature>